<protein>
    <submittedName>
        <fullName evidence="2">Uncharacterized protein</fullName>
    </submittedName>
</protein>
<reference evidence="2" key="1">
    <citation type="submission" date="2022-12" db="EMBL/GenBank/DDBJ databases">
        <title>Reference genome sequencing for broad-spectrum identification of bacterial and archaeal isolates by mass spectrometry.</title>
        <authorList>
            <person name="Sekiguchi Y."/>
            <person name="Tourlousse D.M."/>
        </authorList>
    </citation>
    <scope>NUCLEOTIDE SEQUENCE</scope>
    <source>
        <strain evidence="2">14</strain>
    </source>
</reference>
<accession>A0A9W6D0V8</accession>
<organism evidence="2 3">
    <name type="scientific">Agromyces rhizosphaerae</name>
    <dbReference type="NCBI Taxonomy" id="88374"/>
    <lineage>
        <taxon>Bacteria</taxon>
        <taxon>Bacillati</taxon>
        <taxon>Actinomycetota</taxon>
        <taxon>Actinomycetes</taxon>
        <taxon>Micrococcales</taxon>
        <taxon>Microbacteriaceae</taxon>
        <taxon>Agromyces</taxon>
    </lineage>
</organism>
<dbReference type="Proteomes" id="UP001144396">
    <property type="component" value="Unassembled WGS sequence"/>
</dbReference>
<gene>
    <name evidence="2" type="ORF">ARHIZOSPH14_16550</name>
</gene>
<keyword evidence="1" id="KW-0472">Membrane</keyword>
<proteinExistence type="predicted"/>
<sequence>MLALARRVRTPGDHETNRRRRIRAAVPVIWLGSKGERRMTTGIALVDARDGRRDRLDPGVDPTTAPAAGPEGRQLIIVAALASTFLIVLLVLLAAWQPVIATGAIIGIVAVFAAMLVVRTTVEQPGIRVRALTIMLALLIVGAVAAVAGIAVAEWLPA</sequence>
<keyword evidence="1" id="KW-1133">Transmembrane helix</keyword>
<keyword evidence="1" id="KW-0812">Transmembrane</keyword>
<comment type="caution">
    <text evidence="2">The sequence shown here is derived from an EMBL/GenBank/DDBJ whole genome shotgun (WGS) entry which is preliminary data.</text>
</comment>
<dbReference type="EMBL" id="BSDP01000001">
    <property type="protein sequence ID" value="GLI27413.1"/>
    <property type="molecule type" value="Genomic_DNA"/>
</dbReference>
<evidence type="ECO:0000313" key="2">
    <source>
        <dbReference type="EMBL" id="GLI27413.1"/>
    </source>
</evidence>
<feature type="transmembrane region" description="Helical" evidence="1">
    <location>
        <begin position="100"/>
        <end position="119"/>
    </location>
</feature>
<keyword evidence="3" id="KW-1185">Reference proteome</keyword>
<name>A0A9W6D0V8_9MICO</name>
<evidence type="ECO:0000256" key="1">
    <source>
        <dbReference type="SAM" id="Phobius"/>
    </source>
</evidence>
<feature type="transmembrane region" description="Helical" evidence="1">
    <location>
        <begin position="75"/>
        <end position="94"/>
    </location>
</feature>
<dbReference type="AlphaFoldDB" id="A0A9W6D0V8"/>
<evidence type="ECO:0000313" key="3">
    <source>
        <dbReference type="Proteomes" id="UP001144396"/>
    </source>
</evidence>
<feature type="transmembrane region" description="Helical" evidence="1">
    <location>
        <begin position="131"/>
        <end position="153"/>
    </location>
</feature>